<gene>
    <name evidence="2" type="ORF">OSTQU699_LOCUS6652</name>
</gene>
<reference evidence="2" key="1">
    <citation type="submission" date="2020-12" db="EMBL/GenBank/DDBJ databases">
        <authorList>
            <person name="Iha C."/>
        </authorList>
    </citation>
    <scope>NUCLEOTIDE SEQUENCE</scope>
</reference>
<dbReference type="EMBL" id="CAJHUC010001488">
    <property type="protein sequence ID" value="CAD7701293.1"/>
    <property type="molecule type" value="Genomic_DNA"/>
</dbReference>
<proteinExistence type="predicted"/>
<keyword evidence="3" id="KW-1185">Reference proteome</keyword>
<evidence type="ECO:0000256" key="1">
    <source>
        <dbReference type="SAM" id="MobiDB-lite"/>
    </source>
</evidence>
<name>A0A8S1J5L2_9CHLO</name>
<sequence length="60" mass="6366">VERGAAKPPICVIHDVLPEAKNFPDTALVDAKPMGDHRMPSLANHQPAGSREEFGDAFGG</sequence>
<feature type="region of interest" description="Disordered" evidence="1">
    <location>
        <begin position="31"/>
        <end position="60"/>
    </location>
</feature>
<comment type="caution">
    <text evidence="2">The sequence shown here is derived from an EMBL/GenBank/DDBJ whole genome shotgun (WGS) entry which is preliminary data.</text>
</comment>
<organism evidence="2 3">
    <name type="scientific">Ostreobium quekettii</name>
    <dbReference type="NCBI Taxonomy" id="121088"/>
    <lineage>
        <taxon>Eukaryota</taxon>
        <taxon>Viridiplantae</taxon>
        <taxon>Chlorophyta</taxon>
        <taxon>core chlorophytes</taxon>
        <taxon>Ulvophyceae</taxon>
        <taxon>TCBD clade</taxon>
        <taxon>Bryopsidales</taxon>
        <taxon>Ostreobineae</taxon>
        <taxon>Ostreobiaceae</taxon>
        <taxon>Ostreobium</taxon>
    </lineage>
</organism>
<dbReference type="AlphaFoldDB" id="A0A8S1J5L2"/>
<evidence type="ECO:0000313" key="3">
    <source>
        <dbReference type="Proteomes" id="UP000708148"/>
    </source>
</evidence>
<dbReference type="Proteomes" id="UP000708148">
    <property type="component" value="Unassembled WGS sequence"/>
</dbReference>
<evidence type="ECO:0000313" key="2">
    <source>
        <dbReference type="EMBL" id="CAD7701293.1"/>
    </source>
</evidence>
<accession>A0A8S1J5L2</accession>
<feature type="non-terminal residue" evidence="2">
    <location>
        <position position="1"/>
    </location>
</feature>
<protein>
    <submittedName>
        <fullName evidence="2">Uncharacterized protein</fullName>
    </submittedName>
</protein>